<dbReference type="InterPro" id="IPR017534">
    <property type="entry name" value="GNAT-acetyltransferase"/>
</dbReference>
<sequence length="590" mass="64441">MTNKTEVVAGQSAKAPAAASASGQRRASDPMNVAIDCGWGTLHFADTYETSEALAEAMRAEGPGRRDIAFYVEEPHVMLSAAPLELFLDPSHAFRLTLADYEPSGTKPKGFSVRRMANEEDAEAVNRIYASRGMVPVRPDFFWRRRDSRAFTYLVAEDEATGAIIGTVTGVDHARAFGDARHGTSLWCLAVDPQTRHSGVGEALVRALAELYKDRGCSTLDLSVLHDNEHAIQLYEKLGFGRLQVYTLKRKNPINERLFAGPAPEVNLNPYARIIVEEARRRGIDVDVIEAGSGLFRLTYGGRSLRCRESLSEMTSAVAMSICDDKAVTRTIVERAGIVVPDEIEAETPAAVKAMFDKHERIVIKPARGEQGRGISVGLTADDDVDAAFMRAREVCERVLVEEFVEGDDLRLVVIDHRVVAAAIRKAARVFGDGQSTVGTLIEKQSRRRASATGGEASIPLDGETERCLKAQGLTMDSVPDDGREVQVRRTANLHTGGTIHDVTDHVHPALVSAAVRVSRAIDIPVVGVDLMVPSHRESAYRFIEANERPGLANHEPQPTAERFIDLLFPQSIPHAARQAARQSEPTCPA</sequence>
<dbReference type="Proteomes" id="UP000609531">
    <property type="component" value="Unassembled WGS sequence"/>
</dbReference>
<evidence type="ECO:0000313" key="5">
    <source>
        <dbReference type="EMBL" id="MBJ3774837.1"/>
    </source>
</evidence>
<dbReference type="RefSeq" id="WP_198880729.1">
    <property type="nucleotide sequence ID" value="NZ_JAEKJA010000002.1"/>
</dbReference>
<dbReference type="Pfam" id="PF00583">
    <property type="entry name" value="Acetyltransf_1"/>
    <property type="match status" value="1"/>
</dbReference>
<evidence type="ECO:0000256" key="2">
    <source>
        <dbReference type="SAM" id="MobiDB-lite"/>
    </source>
</evidence>
<dbReference type="EMBL" id="JAEKJA010000002">
    <property type="protein sequence ID" value="MBJ3774837.1"/>
    <property type="molecule type" value="Genomic_DNA"/>
</dbReference>
<dbReference type="GO" id="GO:0005524">
    <property type="term" value="F:ATP binding"/>
    <property type="evidence" value="ECO:0007669"/>
    <property type="project" value="UniProtKB-UniRule"/>
</dbReference>
<comment type="caution">
    <text evidence="5">The sequence shown here is derived from an EMBL/GenBank/DDBJ whole genome shotgun (WGS) entry which is preliminary data.</text>
</comment>
<dbReference type="PROSITE" id="PS51186">
    <property type="entry name" value="GNAT"/>
    <property type="match status" value="1"/>
</dbReference>
<keyword evidence="6" id="KW-1185">Reference proteome</keyword>
<keyword evidence="1" id="KW-0547">Nucleotide-binding</keyword>
<dbReference type="SUPFAM" id="SSF56059">
    <property type="entry name" value="Glutathione synthetase ATP-binding domain-like"/>
    <property type="match status" value="1"/>
</dbReference>
<dbReference type="GO" id="GO:0009432">
    <property type="term" value="P:SOS response"/>
    <property type="evidence" value="ECO:0007669"/>
    <property type="project" value="TreeGrafter"/>
</dbReference>
<dbReference type="SUPFAM" id="SSF55729">
    <property type="entry name" value="Acyl-CoA N-acyltransferases (Nat)"/>
    <property type="match status" value="1"/>
</dbReference>
<accession>A0A934MC35</accession>
<evidence type="ECO:0000256" key="1">
    <source>
        <dbReference type="PROSITE-ProRule" id="PRU00409"/>
    </source>
</evidence>
<evidence type="ECO:0000259" key="3">
    <source>
        <dbReference type="PROSITE" id="PS50975"/>
    </source>
</evidence>
<organism evidence="5 6">
    <name type="scientific">Acuticoccus mangrovi</name>
    <dbReference type="NCBI Taxonomy" id="2796142"/>
    <lineage>
        <taxon>Bacteria</taxon>
        <taxon>Pseudomonadati</taxon>
        <taxon>Pseudomonadota</taxon>
        <taxon>Alphaproteobacteria</taxon>
        <taxon>Hyphomicrobiales</taxon>
        <taxon>Amorphaceae</taxon>
        <taxon>Acuticoccus</taxon>
    </lineage>
</organism>
<dbReference type="InterPro" id="IPR013651">
    <property type="entry name" value="ATP-grasp_RimK-type"/>
</dbReference>
<dbReference type="PROSITE" id="PS50975">
    <property type="entry name" value="ATP_GRASP"/>
    <property type="match status" value="1"/>
</dbReference>
<evidence type="ECO:0000259" key="4">
    <source>
        <dbReference type="PROSITE" id="PS51186"/>
    </source>
</evidence>
<dbReference type="Pfam" id="PF08443">
    <property type="entry name" value="RimK"/>
    <property type="match status" value="1"/>
</dbReference>
<evidence type="ECO:0000313" key="6">
    <source>
        <dbReference type="Proteomes" id="UP000609531"/>
    </source>
</evidence>
<dbReference type="InterPro" id="IPR000182">
    <property type="entry name" value="GNAT_dom"/>
</dbReference>
<feature type="domain" description="ATP-grasp" evidence="3">
    <location>
        <begin position="330"/>
        <end position="573"/>
    </location>
</feature>
<dbReference type="GO" id="GO:0046872">
    <property type="term" value="F:metal ion binding"/>
    <property type="evidence" value="ECO:0007669"/>
    <property type="project" value="InterPro"/>
</dbReference>
<dbReference type="NCBIfam" id="TIGR03103">
    <property type="entry name" value="trio_acet_GNAT"/>
    <property type="match status" value="1"/>
</dbReference>
<dbReference type="PANTHER" id="PTHR21621">
    <property type="entry name" value="RIBOSOMAL PROTEIN S6 MODIFICATION PROTEIN"/>
    <property type="match status" value="1"/>
</dbReference>
<dbReference type="GO" id="GO:0018169">
    <property type="term" value="F:ribosomal S6-glutamic acid ligase activity"/>
    <property type="evidence" value="ECO:0007669"/>
    <property type="project" value="TreeGrafter"/>
</dbReference>
<dbReference type="GO" id="GO:0016747">
    <property type="term" value="F:acyltransferase activity, transferring groups other than amino-acyl groups"/>
    <property type="evidence" value="ECO:0007669"/>
    <property type="project" value="InterPro"/>
</dbReference>
<reference evidence="5" key="1">
    <citation type="submission" date="2020-12" db="EMBL/GenBank/DDBJ databases">
        <title>Bacterial taxonomy.</title>
        <authorList>
            <person name="Pan X."/>
        </authorList>
    </citation>
    <scope>NUCLEOTIDE SEQUENCE</scope>
    <source>
        <strain evidence="5">B2012</strain>
    </source>
</reference>
<dbReference type="InterPro" id="IPR016181">
    <property type="entry name" value="Acyl_CoA_acyltransferase"/>
</dbReference>
<dbReference type="CDD" id="cd04301">
    <property type="entry name" value="NAT_SF"/>
    <property type="match status" value="1"/>
</dbReference>
<gene>
    <name evidence="5" type="primary">ngg</name>
    <name evidence="5" type="ORF">JCR33_04015</name>
</gene>
<dbReference type="PANTHER" id="PTHR21621:SF0">
    <property type="entry name" value="BETA-CITRYLGLUTAMATE SYNTHASE B-RELATED"/>
    <property type="match status" value="1"/>
</dbReference>
<protein>
    <submittedName>
        <fullName evidence="5">N-acetylglutaminylglutamine synthetase</fullName>
    </submittedName>
</protein>
<dbReference type="AlphaFoldDB" id="A0A934MC35"/>
<feature type="domain" description="N-acetyltransferase" evidence="4">
    <location>
        <begin position="112"/>
        <end position="261"/>
    </location>
</feature>
<feature type="region of interest" description="Disordered" evidence="2">
    <location>
        <begin position="1"/>
        <end position="27"/>
    </location>
</feature>
<feature type="compositionally biased region" description="Low complexity" evidence="2">
    <location>
        <begin position="9"/>
        <end position="25"/>
    </location>
</feature>
<dbReference type="GO" id="GO:0005737">
    <property type="term" value="C:cytoplasm"/>
    <property type="evidence" value="ECO:0007669"/>
    <property type="project" value="TreeGrafter"/>
</dbReference>
<dbReference type="Gene3D" id="3.40.630.30">
    <property type="match status" value="1"/>
</dbReference>
<dbReference type="Gene3D" id="3.30.470.20">
    <property type="entry name" value="ATP-grasp fold, B domain"/>
    <property type="match status" value="2"/>
</dbReference>
<name>A0A934MC35_9HYPH</name>
<keyword evidence="1" id="KW-0067">ATP-binding</keyword>
<proteinExistence type="predicted"/>
<dbReference type="InterPro" id="IPR011761">
    <property type="entry name" value="ATP-grasp"/>
</dbReference>